<evidence type="ECO:0000313" key="2">
    <source>
        <dbReference type="Proteomes" id="UP000037854"/>
    </source>
</evidence>
<proteinExistence type="predicted"/>
<sequence length="179" mass="21155">MTKVKIPELKRHLKEYNQNELIKLIVDLYKQNNNIQDYLSVKLLGEETIQDLYENAKAEIENEFFPEKGFGKMRLSKAKSAITNFKKLTKDHLKTVDLMLFYVEVGTEFTNTYGDIDERFYDSMLSMYDKVIAECEKDEKLFHELKDRLYEVVVESDGIGWGYHDGLEDLYYSISFLEE</sequence>
<reference evidence="1 2" key="1">
    <citation type="submission" date="2015-07" db="EMBL/GenBank/DDBJ databases">
        <title>High-quality draft genome sequence of Oceanobacillus caeni HM6, a bacillus isolated from a human feces.</title>
        <authorList>
            <person name="Kumar J."/>
            <person name="Verma M.K."/>
            <person name="Pandey R."/>
            <person name="Bhambi M."/>
            <person name="Chauhan N."/>
        </authorList>
    </citation>
    <scope>NUCLEOTIDE SEQUENCE [LARGE SCALE GENOMIC DNA]</scope>
    <source>
        <strain evidence="1 2">HM6</strain>
    </source>
</reference>
<keyword evidence="2" id="KW-1185">Reference proteome</keyword>
<accession>A0ABR5MNV9</accession>
<comment type="caution">
    <text evidence="1">The sequence shown here is derived from an EMBL/GenBank/DDBJ whole genome shotgun (WGS) entry which is preliminary data.</text>
</comment>
<name>A0ABR5MNV9_9BACI</name>
<dbReference type="EMBL" id="LGTK01000001">
    <property type="protein sequence ID" value="KPH79278.1"/>
    <property type="molecule type" value="Genomic_DNA"/>
</dbReference>
<gene>
    <name evidence="1" type="ORF">AFL42_00115</name>
</gene>
<protein>
    <submittedName>
        <fullName evidence="1">Uncharacterized protein</fullName>
    </submittedName>
</protein>
<dbReference type="Pfam" id="PF19652">
    <property type="entry name" value="DUF6155"/>
    <property type="match status" value="1"/>
</dbReference>
<dbReference type="InterPro" id="IPR046153">
    <property type="entry name" value="DUF6155"/>
</dbReference>
<organism evidence="1 2">
    <name type="scientific">Oceanobacillus caeni</name>
    <dbReference type="NCBI Taxonomy" id="405946"/>
    <lineage>
        <taxon>Bacteria</taxon>
        <taxon>Bacillati</taxon>
        <taxon>Bacillota</taxon>
        <taxon>Bacilli</taxon>
        <taxon>Bacillales</taxon>
        <taxon>Bacillaceae</taxon>
        <taxon>Oceanobacillus</taxon>
    </lineage>
</organism>
<evidence type="ECO:0000313" key="1">
    <source>
        <dbReference type="EMBL" id="KPH79278.1"/>
    </source>
</evidence>
<dbReference type="Proteomes" id="UP000037854">
    <property type="component" value="Unassembled WGS sequence"/>
</dbReference>